<dbReference type="WBParaSite" id="BTMF_0001438601-mRNA-1">
    <property type="protein sequence ID" value="BTMF_0001438601-mRNA-1"/>
    <property type="gene ID" value="BTMF_0001438601"/>
</dbReference>
<dbReference type="AlphaFoldDB" id="A0A0R3R2Z6"/>
<protein>
    <submittedName>
        <fullName evidence="3">BPTI/Kunitz inhibitor domain-containing protein</fullName>
    </submittedName>
</protein>
<accession>A0A0R3R2Z6</accession>
<evidence type="ECO:0000313" key="1">
    <source>
        <dbReference type="EMBL" id="VDO42439.1"/>
    </source>
</evidence>
<keyword evidence="2" id="KW-1185">Reference proteome</keyword>
<gene>
    <name evidence="1" type="ORF">BTMF_LOCUS12382</name>
</gene>
<dbReference type="EMBL" id="UZAG01019116">
    <property type="protein sequence ID" value="VDO42439.1"/>
    <property type="molecule type" value="Genomic_DNA"/>
</dbReference>
<proteinExistence type="predicted"/>
<evidence type="ECO:0000313" key="2">
    <source>
        <dbReference type="Proteomes" id="UP000280834"/>
    </source>
</evidence>
<reference evidence="3" key="1">
    <citation type="submission" date="2017-02" db="UniProtKB">
        <authorList>
            <consortium name="WormBaseParasite"/>
        </authorList>
    </citation>
    <scope>IDENTIFICATION</scope>
</reference>
<sequence length="69" mass="8423">MKLQEIGHFAAYHQEEYCFPLNPSKITYFRNWTTEEVNCLPYRINKTGKSRQYRITKCHFREAKDQLFC</sequence>
<dbReference type="Proteomes" id="UP000280834">
    <property type="component" value="Unassembled WGS sequence"/>
</dbReference>
<evidence type="ECO:0000313" key="3">
    <source>
        <dbReference type="WBParaSite" id="BTMF_0001438601-mRNA-1"/>
    </source>
</evidence>
<reference evidence="1 2" key="2">
    <citation type="submission" date="2018-11" db="EMBL/GenBank/DDBJ databases">
        <authorList>
            <consortium name="Pathogen Informatics"/>
        </authorList>
    </citation>
    <scope>NUCLEOTIDE SEQUENCE [LARGE SCALE GENOMIC DNA]</scope>
</reference>
<organism evidence="3">
    <name type="scientific">Brugia timori</name>
    <dbReference type="NCBI Taxonomy" id="42155"/>
    <lineage>
        <taxon>Eukaryota</taxon>
        <taxon>Metazoa</taxon>
        <taxon>Ecdysozoa</taxon>
        <taxon>Nematoda</taxon>
        <taxon>Chromadorea</taxon>
        <taxon>Rhabditida</taxon>
        <taxon>Spirurina</taxon>
        <taxon>Spiruromorpha</taxon>
        <taxon>Filarioidea</taxon>
        <taxon>Onchocercidae</taxon>
        <taxon>Brugia</taxon>
    </lineage>
</organism>
<name>A0A0R3R2Z6_9BILA</name>